<dbReference type="GO" id="GO:0006508">
    <property type="term" value="P:proteolysis"/>
    <property type="evidence" value="ECO:0007669"/>
    <property type="project" value="UniProtKB-KW"/>
</dbReference>
<evidence type="ECO:0000313" key="8">
    <source>
        <dbReference type="Proteomes" id="UP000076842"/>
    </source>
</evidence>
<dbReference type="OrthoDB" id="443318at2759"/>
<keyword evidence="2" id="KW-0121">Carboxypeptidase</keyword>
<dbReference type="PANTHER" id="PTHR11802:SF3">
    <property type="entry name" value="RETINOID-INDUCIBLE SERINE CARBOXYPEPTIDASE"/>
    <property type="match status" value="1"/>
</dbReference>
<dbReference type="InterPro" id="IPR001563">
    <property type="entry name" value="Peptidase_S10"/>
</dbReference>
<keyword evidence="6" id="KW-0325">Glycoprotein</keyword>
<dbReference type="GO" id="GO:0004185">
    <property type="term" value="F:serine-type carboxypeptidase activity"/>
    <property type="evidence" value="ECO:0007669"/>
    <property type="project" value="InterPro"/>
</dbReference>
<dbReference type="Gene3D" id="3.40.50.1820">
    <property type="entry name" value="alpha/beta hydrolase"/>
    <property type="match status" value="1"/>
</dbReference>
<evidence type="ECO:0000256" key="1">
    <source>
        <dbReference type="ARBA" id="ARBA00009431"/>
    </source>
</evidence>
<name>A0A165FV74_9BASI</name>
<evidence type="ECO:0000313" key="7">
    <source>
        <dbReference type="EMBL" id="KZT57241.1"/>
    </source>
</evidence>
<reference evidence="7 8" key="1">
    <citation type="journal article" date="2016" name="Mol. Biol. Evol.">
        <title>Comparative Genomics of Early-Diverging Mushroom-Forming Fungi Provides Insights into the Origins of Lignocellulose Decay Capabilities.</title>
        <authorList>
            <person name="Nagy L.G."/>
            <person name="Riley R."/>
            <person name="Tritt A."/>
            <person name="Adam C."/>
            <person name="Daum C."/>
            <person name="Floudas D."/>
            <person name="Sun H."/>
            <person name="Yadav J.S."/>
            <person name="Pangilinan J."/>
            <person name="Larsson K.H."/>
            <person name="Matsuura K."/>
            <person name="Barry K."/>
            <person name="Labutti K."/>
            <person name="Kuo R."/>
            <person name="Ohm R.A."/>
            <person name="Bhattacharya S.S."/>
            <person name="Shirouzu T."/>
            <person name="Yoshinaga Y."/>
            <person name="Martin F.M."/>
            <person name="Grigoriev I.V."/>
            <person name="Hibbett D.S."/>
        </authorList>
    </citation>
    <scope>NUCLEOTIDE SEQUENCE [LARGE SCALE GENOMIC DNA]</scope>
    <source>
        <strain evidence="7 8">HHB12733</strain>
    </source>
</reference>
<evidence type="ECO:0000256" key="3">
    <source>
        <dbReference type="ARBA" id="ARBA00022670"/>
    </source>
</evidence>
<accession>A0A165FV74</accession>
<sequence>MEKEPLLPAPLGISTSGIPSEGYRKRQERKTAKFIVLALLLLTLLHLWKIVHWHSGTVHAPNDVEPPPFYSSVRTTKICTNEDRTAVGHAGYISLNDETPDNHRRSFFWLFQAQKDPDNAPVILTIGGGPGSSGLMNPLFGQSHCVAGPNATTRPNPVPWSEHYNLLALDHPIGTGMSYGARVNNSRSAAYDVYDFLQKFYRLYPNLRKNKFVVSGGSYGGIYVPHIGHVVHEENRKVASGHGQPGAKHINLDSLMISNPWSDAEMHMRWALQQRCYYTSLYNATQCTELFSLLPVCLDAISYGLTNSTAKNRKDALATCAPIIAGDTHGWDLQDVRNYCGDSTQIELCYPDFPWIEEFLNSTNAREELGIPDHVAYHAITEQIAFDFWQNGDHIQRSQLLYIPLLEAGIRVLHYVGFQDANCAWPGIFAFLKLLQSPFQEQFLNTPDIPWPTEDVATVRSVGDGAGNFTYILVKQAGHFVEKNQPALVKTIVEHWIENKAFV</sequence>
<evidence type="ECO:0000256" key="2">
    <source>
        <dbReference type="ARBA" id="ARBA00022645"/>
    </source>
</evidence>
<dbReference type="Pfam" id="PF00450">
    <property type="entry name" value="Peptidase_S10"/>
    <property type="match status" value="1"/>
</dbReference>
<evidence type="ECO:0000256" key="4">
    <source>
        <dbReference type="ARBA" id="ARBA00022729"/>
    </source>
</evidence>
<dbReference type="PANTHER" id="PTHR11802">
    <property type="entry name" value="SERINE PROTEASE FAMILY S10 SERINE CARBOXYPEPTIDASE"/>
    <property type="match status" value="1"/>
</dbReference>
<keyword evidence="4" id="KW-0732">Signal</keyword>
<dbReference type="InterPro" id="IPR029058">
    <property type="entry name" value="AB_hydrolase_fold"/>
</dbReference>
<gene>
    <name evidence="7" type="ORF">CALCODRAFT_496368</name>
</gene>
<dbReference type="PRINTS" id="PR00724">
    <property type="entry name" value="CRBOXYPTASEC"/>
</dbReference>
<evidence type="ECO:0000256" key="6">
    <source>
        <dbReference type="ARBA" id="ARBA00023180"/>
    </source>
</evidence>
<proteinExistence type="inferred from homology"/>
<protein>
    <submittedName>
        <fullName evidence="7">Alpha/beta-hydrolase</fullName>
    </submittedName>
</protein>
<dbReference type="Proteomes" id="UP000076842">
    <property type="component" value="Unassembled WGS sequence"/>
</dbReference>
<evidence type="ECO:0000256" key="5">
    <source>
        <dbReference type="ARBA" id="ARBA00022801"/>
    </source>
</evidence>
<dbReference type="Gene3D" id="1.10.287.410">
    <property type="match status" value="1"/>
</dbReference>
<dbReference type="AlphaFoldDB" id="A0A165FV74"/>
<dbReference type="EMBL" id="KV423966">
    <property type="protein sequence ID" value="KZT57241.1"/>
    <property type="molecule type" value="Genomic_DNA"/>
</dbReference>
<organism evidence="7 8">
    <name type="scientific">Calocera cornea HHB12733</name>
    <dbReference type="NCBI Taxonomy" id="1353952"/>
    <lineage>
        <taxon>Eukaryota</taxon>
        <taxon>Fungi</taxon>
        <taxon>Dikarya</taxon>
        <taxon>Basidiomycota</taxon>
        <taxon>Agaricomycotina</taxon>
        <taxon>Dacrymycetes</taxon>
        <taxon>Dacrymycetales</taxon>
        <taxon>Dacrymycetaceae</taxon>
        <taxon>Calocera</taxon>
    </lineage>
</organism>
<keyword evidence="8" id="KW-1185">Reference proteome</keyword>
<dbReference type="SUPFAM" id="SSF53474">
    <property type="entry name" value="alpha/beta-Hydrolases"/>
    <property type="match status" value="1"/>
</dbReference>
<dbReference type="InParanoid" id="A0A165FV74"/>
<comment type="similarity">
    <text evidence="1">Belongs to the peptidase S10 family.</text>
</comment>
<keyword evidence="3" id="KW-0645">Protease</keyword>
<keyword evidence="5 7" id="KW-0378">Hydrolase</keyword>